<dbReference type="InterPro" id="IPR054416">
    <property type="entry name" value="GST_UstS-like_C"/>
</dbReference>
<evidence type="ECO:0000313" key="3">
    <source>
        <dbReference type="EMBL" id="CRG87653.1"/>
    </source>
</evidence>
<dbReference type="SUPFAM" id="SSF47616">
    <property type="entry name" value="GST C-terminal domain-like"/>
    <property type="match status" value="1"/>
</dbReference>
<gene>
    <name evidence="3" type="ORF">PISL3812_04673</name>
</gene>
<dbReference type="Gene3D" id="1.20.1050.10">
    <property type="match status" value="1"/>
</dbReference>
<feature type="domain" description="GST N-terminal" evidence="1">
    <location>
        <begin position="25"/>
        <end position="100"/>
    </location>
</feature>
<dbReference type="Gene3D" id="3.40.30.10">
    <property type="entry name" value="Glutaredoxin"/>
    <property type="match status" value="1"/>
</dbReference>
<dbReference type="STRING" id="28573.A0A0U1LW76"/>
<sequence length="277" mass="30859">MESDFDRITFYDISMRPPTEVHCCSPNPWKTRYALNFKHVSYSTSWVPLPNISKVRRGLDLPATRKFADGSDFYTLPIISDPSTNAVVGDSFDIAIYLQKTYPNSGAGNLLPPQILDFTYSPNQAIAVPLSDRTAVGFEEYARFNINVDAAFTAHTLLMVHGLPFDPATADQTKAEFLQRAGMSNWAELEVRGAAREQLLSSFRDALAELARLYKREPGGPFVLGAQPSYADCIVGGWLRMASVCLPADEWEQLRGWHGGVFGRLHDVLQSEFGQMN</sequence>
<evidence type="ECO:0000313" key="4">
    <source>
        <dbReference type="Proteomes" id="UP000054383"/>
    </source>
</evidence>
<dbReference type="InterPro" id="IPR004045">
    <property type="entry name" value="Glutathione_S-Trfase_N"/>
</dbReference>
<dbReference type="InterPro" id="IPR036282">
    <property type="entry name" value="Glutathione-S-Trfase_C_sf"/>
</dbReference>
<keyword evidence="4" id="KW-1185">Reference proteome</keyword>
<proteinExistence type="predicted"/>
<name>A0A0U1LW76_TALIS</name>
<dbReference type="CDD" id="cd00299">
    <property type="entry name" value="GST_C_family"/>
    <property type="match status" value="1"/>
</dbReference>
<reference evidence="3 4" key="1">
    <citation type="submission" date="2015-04" db="EMBL/GenBank/DDBJ databases">
        <authorList>
            <person name="Syromyatnikov M.Y."/>
            <person name="Popov V.N."/>
        </authorList>
    </citation>
    <scope>NUCLEOTIDE SEQUENCE [LARGE SCALE GENOMIC DNA]</scope>
    <source>
        <strain evidence="3">WF-38-12</strain>
    </source>
</reference>
<dbReference type="OrthoDB" id="4951845at2759"/>
<dbReference type="Pfam" id="PF22041">
    <property type="entry name" value="GST_C_7"/>
    <property type="match status" value="1"/>
</dbReference>
<dbReference type="SUPFAM" id="SSF52833">
    <property type="entry name" value="Thioredoxin-like"/>
    <property type="match status" value="1"/>
</dbReference>
<dbReference type="CDD" id="cd03038">
    <property type="entry name" value="GST_N_etherase_LigE"/>
    <property type="match status" value="1"/>
</dbReference>
<accession>A0A0U1LW76</accession>
<evidence type="ECO:0000259" key="2">
    <source>
        <dbReference type="Pfam" id="PF22041"/>
    </source>
</evidence>
<feature type="domain" description="Glutathione S-transferase UstS-like C-terminal" evidence="2">
    <location>
        <begin position="186"/>
        <end position="267"/>
    </location>
</feature>
<protein>
    <submittedName>
        <fullName evidence="3">Uncharacterized protein</fullName>
    </submittedName>
</protein>
<dbReference type="EMBL" id="CVMT01000003">
    <property type="protein sequence ID" value="CRG87653.1"/>
    <property type="molecule type" value="Genomic_DNA"/>
</dbReference>
<evidence type="ECO:0000259" key="1">
    <source>
        <dbReference type="Pfam" id="PF13409"/>
    </source>
</evidence>
<dbReference type="InterPro" id="IPR036249">
    <property type="entry name" value="Thioredoxin-like_sf"/>
</dbReference>
<organism evidence="3 4">
    <name type="scientific">Talaromyces islandicus</name>
    <name type="common">Penicillium islandicum</name>
    <dbReference type="NCBI Taxonomy" id="28573"/>
    <lineage>
        <taxon>Eukaryota</taxon>
        <taxon>Fungi</taxon>
        <taxon>Dikarya</taxon>
        <taxon>Ascomycota</taxon>
        <taxon>Pezizomycotina</taxon>
        <taxon>Eurotiomycetes</taxon>
        <taxon>Eurotiomycetidae</taxon>
        <taxon>Eurotiales</taxon>
        <taxon>Trichocomaceae</taxon>
        <taxon>Talaromyces</taxon>
        <taxon>Talaromyces sect. Islandici</taxon>
    </lineage>
</organism>
<dbReference type="Proteomes" id="UP000054383">
    <property type="component" value="Unassembled WGS sequence"/>
</dbReference>
<dbReference type="Pfam" id="PF13409">
    <property type="entry name" value="GST_N_2"/>
    <property type="match status" value="1"/>
</dbReference>
<dbReference type="OMA" id="RAGVSCW"/>
<dbReference type="AlphaFoldDB" id="A0A0U1LW76"/>